<organism evidence="2 3">
    <name type="scientific">Flavobacterium flabelliforme</name>
    <dbReference type="NCBI Taxonomy" id="2816119"/>
    <lineage>
        <taxon>Bacteria</taxon>
        <taxon>Pseudomonadati</taxon>
        <taxon>Bacteroidota</taxon>
        <taxon>Flavobacteriia</taxon>
        <taxon>Flavobacteriales</taxon>
        <taxon>Flavobacteriaceae</taxon>
        <taxon>Flavobacterium</taxon>
    </lineage>
</organism>
<proteinExistence type="predicted"/>
<protein>
    <recommendedName>
        <fullName evidence="4">LPXTG cell wall anchor domain-containing protein</fullName>
    </recommendedName>
</protein>
<keyword evidence="1" id="KW-1133">Transmembrane helix</keyword>
<keyword evidence="1" id="KW-0472">Membrane</keyword>
<dbReference type="RefSeq" id="WP_210646738.1">
    <property type="nucleotide sequence ID" value="NZ_JAGFBU010000007.1"/>
</dbReference>
<keyword evidence="3" id="KW-1185">Reference proteome</keyword>
<evidence type="ECO:0000313" key="3">
    <source>
        <dbReference type="Proteomes" id="UP000674217"/>
    </source>
</evidence>
<gene>
    <name evidence="2" type="ORF">J3S90_14205</name>
</gene>
<evidence type="ECO:0008006" key="4">
    <source>
        <dbReference type="Google" id="ProtNLM"/>
    </source>
</evidence>
<keyword evidence="1" id="KW-0812">Transmembrane</keyword>
<comment type="caution">
    <text evidence="2">The sequence shown here is derived from an EMBL/GenBank/DDBJ whole genome shotgun (WGS) entry which is preliminary data.</text>
</comment>
<evidence type="ECO:0000256" key="1">
    <source>
        <dbReference type="SAM" id="Phobius"/>
    </source>
</evidence>
<accession>A0ABS5CWF5</accession>
<sequence length="164" mass="19290">MNTYTATIAVVSFGMFFFYHEFERPKLNTSNDILQLEGKVINYSFKLKPSFKSTLKQYYIWLENYPCAFQIKADFLSYFYQTEFENEVKIGDKITLSIPKEFQSQIWDRNKNVFILSVSKNSTTFLSLEQTIPEENSNFDIYAGLFFVTVGIGYYILKKKKVIT</sequence>
<feature type="transmembrane region" description="Helical" evidence="1">
    <location>
        <begin position="139"/>
        <end position="157"/>
    </location>
</feature>
<name>A0ABS5CWF5_9FLAO</name>
<dbReference type="EMBL" id="JAGFBU010000007">
    <property type="protein sequence ID" value="MBP4142956.1"/>
    <property type="molecule type" value="Genomic_DNA"/>
</dbReference>
<reference evidence="2 3" key="1">
    <citation type="submission" date="2021-03" db="EMBL/GenBank/DDBJ databases">
        <title>Flavobacterium Flabelliformis Sp. Nov. And Flavobacterium Geliluteum Sp. Nov., Two Novel Multidrug Resistant Psychrophilic Species Isolated From Antarctica.</title>
        <authorList>
            <person name="Kralova S."/>
            <person name="Busse H.J."/>
            <person name="Bezdicek M."/>
            <person name="Nykrynova M."/>
            <person name="Kroupova E."/>
            <person name="Krsek D."/>
            <person name="Sedlacek I."/>
        </authorList>
    </citation>
    <scope>NUCLEOTIDE SEQUENCE [LARGE SCALE GENOMIC DNA]</scope>
    <source>
        <strain evidence="2 3">P4023</strain>
    </source>
</reference>
<evidence type="ECO:0000313" key="2">
    <source>
        <dbReference type="EMBL" id="MBP4142956.1"/>
    </source>
</evidence>
<dbReference type="Proteomes" id="UP000674217">
    <property type="component" value="Unassembled WGS sequence"/>
</dbReference>